<dbReference type="Pfam" id="PF04450">
    <property type="entry name" value="BSP"/>
    <property type="match status" value="1"/>
</dbReference>
<sequence>MNRNIFIKILTFIAIITCAHTLSAQGWGDTQNDLKSAVDVDTITKGKFTLVWINKDKDFSPTLKQELIDVYFLNYPKQAKRYNKNTRKSVTFVIDPDYDGVAAAGGGVIRYNPAWFVKNPRDIDVVTHEIMHIVQEYPNGAGPGWVTEGIADYVRHVMGVDNQGANWKLTEFNEKHSYKDAYRITARFFYWIEQNYDKRLVVKLDKAMRTKQYTPDFWKKNTGKTIDELWTSYAQNPKLKS</sequence>
<protein>
    <submittedName>
        <fullName evidence="2">Secretory protein</fullName>
    </submittedName>
</protein>
<name>A0A4U0HBE3_9SPHI</name>
<dbReference type="Proteomes" id="UP000309872">
    <property type="component" value="Unassembled WGS sequence"/>
</dbReference>
<comment type="caution">
    <text evidence="2">The sequence shown here is derived from an EMBL/GenBank/DDBJ whole genome shotgun (WGS) entry which is preliminary data.</text>
</comment>
<dbReference type="InterPro" id="IPR007541">
    <property type="entry name" value="Uncharacterised_BSP"/>
</dbReference>
<feature type="chain" id="PRO_5020264299" evidence="1">
    <location>
        <begin position="25"/>
        <end position="241"/>
    </location>
</feature>
<keyword evidence="3" id="KW-1185">Reference proteome</keyword>
<dbReference type="AlphaFoldDB" id="A0A4U0HBE3"/>
<dbReference type="OrthoDB" id="211588at2"/>
<proteinExistence type="predicted"/>
<reference evidence="2 3" key="1">
    <citation type="submission" date="2019-04" db="EMBL/GenBank/DDBJ databases">
        <title>Sphingobacterium olei sp. nov., isolated from oil-contaminated soil.</title>
        <authorList>
            <person name="Liu B."/>
        </authorList>
    </citation>
    <scope>NUCLEOTIDE SEQUENCE [LARGE SCALE GENOMIC DNA]</scope>
    <source>
        <strain evidence="2 3">Y3L14</strain>
    </source>
</reference>
<dbReference type="EMBL" id="SUKA01000001">
    <property type="protein sequence ID" value="TJY68744.1"/>
    <property type="molecule type" value="Genomic_DNA"/>
</dbReference>
<dbReference type="PANTHER" id="PTHR33321:SF12">
    <property type="entry name" value="PLANT BASIC SECRETORY PROTEIN (BSP) FAMILY PROTEIN"/>
    <property type="match status" value="1"/>
</dbReference>
<evidence type="ECO:0000256" key="1">
    <source>
        <dbReference type="SAM" id="SignalP"/>
    </source>
</evidence>
<keyword evidence="1" id="KW-0732">Signal</keyword>
<dbReference type="RefSeq" id="WP_136819712.1">
    <property type="nucleotide sequence ID" value="NZ_BMJX01000001.1"/>
</dbReference>
<accession>A0A4U0HBE3</accession>
<organism evidence="2 3">
    <name type="scientific">Sphingobacterium alkalisoli</name>
    <dbReference type="NCBI Taxonomy" id="1874115"/>
    <lineage>
        <taxon>Bacteria</taxon>
        <taxon>Pseudomonadati</taxon>
        <taxon>Bacteroidota</taxon>
        <taxon>Sphingobacteriia</taxon>
        <taxon>Sphingobacteriales</taxon>
        <taxon>Sphingobacteriaceae</taxon>
        <taxon>Sphingobacterium</taxon>
    </lineage>
</organism>
<feature type="signal peptide" evidence="1">
    <location>
        <begin position="1"/>
        <end position="24"/>
    </location>
</feature>
<gene>
    <name evidence="2" type="ORF">FAZ19_05680</name>
</gene>
<dbReference type="PANTHER" id="PTHR33321">
    <property type="match status" value="1"/>
</dbReference>
<evidence type="ECO:0000313" key="2">
    <source>
        <dbReference type="EMBL" id="TJY68744.1"/>
    </source>
</evidence>
<evidence type="ECO:0000313" key="3">
    <source>
        <dbReference type="Proteomes" id="UP000309872"/>
    </source>
</evidence>